<evidence type="ECO:0000313" key="10">
    <source>
        <dbReference type="Proteomes" id="UP000504638"/>
    </source>
</evidence>
<feature type="region of interest" description="Disordered" evidence="7">
    <location>
        <begin position="46"/>
        <end position="88"/>
    </location>
</feature>
<dbReference type="GO" id="GO:0140291">
    <property type="term" value="P:peptidyl-glutamate ADP-deribosylation"/>
    <property type="evidence" value="ECO:0007669"/>
    <property type="project" value="TreeGrafter"/>
</dbReference>
<organism evidence="9">
    <name type="scientific">Eremomyces bilateralis CBS 781.70</name>
    <dbReference type="NCBI Taxonomy" id="1392243"/>
    <lineage>
        <taxon>Eukaryota</taxon>
        <taxon>Fungi</taxon>
        <taxon>Dikarya</taxon>
        <taxon>Ascomycota</taxon>
        <taxon>Pezizomycotina</taxon>
        <taxon>Dothideomycetes</taxon>
        <taxon>Dothideomycetes incertae sedis</taxon>
        <taxon>Eremomycetales</taxon>
        <taxon>Eremomycetaceae</taxon>
        <taxon>Eremomyces</taxon>
    </lineage>
</organism>
<dbReference type="InterPro" id="IPR002589">
    <property type="entry name" value="Macro_dom"/>
</dbReference>
<dbReference type="SMART" id="SM00506">
    <property type="entry name" value="A1pp"/>
    <property type="match status" value="1"/>
</dbReference>
<dbReference type="PANTHER" id="PTHR12521:SF0">
    <property type="entry name" value="ADP-RIBOSE GLYCOHYDROLASE OARD1"/>
    <property type="match status" value="1"/>
</dbReference>
<evidence type="ECO:0000259" key="8">
    <source>
        <dbReference type="SMART" id="SM00506"/>
    </source>
</evidence>
<feature type="compositionally biased region" description="Basic and acidic residues" evidence="7">
    <location>
        <begin position="46"/>
        <end position="69"/>
    </location>
</feature>
<keyword evidence="10" id="KW-1185">Reference proteome</keyword>
<evidence type="ECO:0000256" key="1">
    <source>
        <dbReference type="ARBA" id="ARBA00002432"/>
    </source>
</evidence>
<reference evidence="9 11" key="1">
    <citation type="submission" date="2020-01" db="EMBL/GenBank/DDBJ databases">
        <authorList>
            <consortium name="DOE Joint Genome Institute"/>
            <person name="Haridas S."/>
            <person name="Albert R."/>
            <person name="Binder M."/>
            <person name="Bloem J."/>
            <person name="Labutti K."/>
            <person name="Salamov A."/>
            <person name="Andreopoulos B."/>
            <person name="Baker S.E."/>
            <person name="Barry K."/>
            <person name="Bills G."/>
            <person name="Bluhm B.H."/>
            <person name="Cannon C."/>
            <person name="Castanera R."/>
            <person name="Culley D.E."/>
            <person name="Daum C."/>
            <person name="Ezra D."/>
            <person name="Gonzalez J.B."/>
            <person name="Henrissat B."/>
            <person name="Kuo A."/>
            <person name="Liang C."/>
            <person name="Lipzen A."/>
            <person name="Lutzoni F."/>
            <person name="Magnuson J."/>
            <person name="Mondo S."/>
            <person name="Nolan M."/>
            <person name="Ohm R."/>
            <person name="Pangilinan J."/>
            <person name="Park H.-J."/>
            <person name="Ramirez L."/>
            <person name="Alfaro M."/>
            <person name="Sun H."/>
            <person name="Tritt A."/>
            <person name="Yoshinaga Y."/>
            <person name="Zwiers L.-H."/>
            <person name="Turgeon B.G."/>
            <person name="Goodwin S.B."/>
            <person name="Spatafora J.W."/>
            <person name="Crous P.W."/>
            <person name="Grigoriev I.V."/>
        </authorList>
    </citation>
    <scope>NUCLEOTIDE SEQUENCE</scope>
    <source>
        <strain evidence="9 11">CBS 781.70</strain>
    </source>
</reference>
<accession>A0A6G1GFQ6</accession>
<dbReference type="GO" id="GO:0004721">
    <property type="term" value="F:phosphoprotein phosphatase activity"/>
    <property type="evidence" value="ECO:0007669"/>
    <property type="project" value="UniProtKB-KW"/>
</dbReference>
<comment type="similarity">
    <text evidence="2">Belongs to the POA1 family.</text>
</comment>
<evidence type="ECO:0000256" key="6">
    <source>
        <dbReference type="ARBA" id="ARBA00034427"/>
    </source>
</evidence>
<dbReference type="InterPro" id="IPR043472">
    <property type="entry name" value="Macro_dom-like"/>
</dbReference>
<keyword evidence="5" id="KW-0904">Protein phosphatase</keyword>
<dbReference type="Pfam" id="PF01661">
    <property type="entry name" value="Macro"/>
    <property type="match status" value="1"/>
</dbReference>
<evidence type="ECO:0000256" key="7">
    <source>
        <dbReference type="SAM" id="MobiDB-lite"/>
    </source>
</evidence>
<reference evidence="11" key="2">
    <citation type="submission" date="2020-04" db="EMBL/GenBank/DDBJ databases">
        <authorList>
            <consortium name="NCBI Genome Project"/>
        </authorList>
    </citation>
    <scope>NUCLEOTIDE SEQUENCE</scope>
    <source>
        <strain evidence="11">CBS 781.70</strain>
    </source>
</reference>
<dbReference type="Gene3D" id="3.40.220.10">
    <property type="entry name" value="Leucine Aminopeptidase, subunit E, domain 1"/>
    <property type="match status" value="1"/>
</dbReference>
<evidence type="ECO:0000313" key="11">
    <source>
        <dbReference type="RefSeq" id="XP_033538539.1"/>
    </source>
</evidence>
<dbReference type="OrthoDB" id="2155246at2759"/>
<dbReference type="AlphaFoldDB" id="A0A6G1GFQ6"/>
<comment type="catalytic activity">
    <reaction evidence="6">
        <text>ADP-alpha-D-ribose 1''-phosphate + H2O = ADP-D-ribose + phosphate</text>
        <dbReference type="Rhea" id="RHEA:25029"/>
        <dbReference type="ChEBI" id="CHEBI:15377"/>
        <dbReference type="ChEBI" id="CHEBI:43474"/>
        <dbReference type="ChEBI" id="CHEBI:57967"/>
        <dbReference type="ChEBI" id="CHEBI:58753"/>
        <dbReference type="EC" id="3.1.3.84"/>
    </reaction>
</comment>
<comment type="function">
    <text evidence="1">Highly specific phosphatase involved in the metabolism of ADP-ribose 1''-phosphate (Appr1p) which is produced as a consequence of tRNA splicing.</text>
</comment>
<protein>
    <recommendedName>
        <fullName evidence="4">ADP-ribose 1''-phosphate phosphatase</fullName>
        <ecNumber evidence="3">3.1.3.84</ecNumber>
    </recommendedName>
</protein>
<proteinExistence type="inferred from homology"/>
<dbReference type="SUPFAM" id="SSF52949">
    <property type="entry name" value="Macro domain-like"/>
    <property type="match status" value="1"/>
</dbReference>
<dbReference type="EC" id="3.1.3.84" evidence="3"/>
<keyword evidence="5" id="KW-0378">Hydrolase</keyword>
<dbReference type="InterPro" id="IPR050892">
    <property type="entry name" value="ADP-ribose_metab_enzymes"/>
</dbReference>
<dbReference type="EMBL" id="ML975149">
    <property type="protein sequence ID" value="KAF1816908.1"/>
    <property type="molecule type" value="Genomic_DNA"/>
</dbReference>
<evidence type="ECO:0000256" key="4">
    <source>
        <dbReference type="ARBA" id="ARBA00019744"/>
    </source>
</evidence>
<dbReference type="RefSeq" id="XP_033538539.1">
    <property type="nucleotide sequence ID" value="XM_033675680.1"/>
</dbReference>
<gene>
    <name evidence="9 11" type="ORF">P152DRAFT_3788</name>
</gene>
<evidence type="ECO:0000256" key="2">
    <source>
        <dbReference type="ARBA" id="ARBA00006575"/>
    </source>
</evidence>
<evidence type="ECO:0000313" key="9">
    <source>
        <dbReference type="EMBL" id="KAF1816908.1"/>
    </source>
</evidence>
<feature type="domain" description="Macro" evidence="8">
    <location>
        <begin position="91"/>
        <end position="233"/>
    </location>
</feature>
<sequence length="258" mass="28610">MADEEPAGEIQLALATEHQTTIRGEPRTVEAVVIIRGDVDTSKYEGKENTSVVRETKGNDDMELDHQIGDNDGDNDDGNQGTARKNPKRLTITEHEGDIFHEAPDNTVLVHACNCQGYWGRGIASDFAGRYPQANLSHQQHCYSLKDKKGLLGTAQLIPPMDGTPRHYVACLYTSVRTGTRKSPPEVVLQATGTAMIDLLRQINQEKQISGIRVCRINSGLFTVPWDDTFAVLQALECEDDWQHTAIELWSLPTEKGK</sequence>
<dbReference type="Proteomes" id="UP000504638">
    <property type="component" value="Unplaced"/>
</dbReference>
<reference evidence="11" key="3">
    <citation type="submission" date="2025-04" db="UniProtKB">
        <authorList>
            <consortium name="RefSeq"/>
        </authorList>
    </citation>
    <scope>IDENTIFICATION</scope>
    <source>
        <strain evidence="11">CBS 781.70</strain>
    </source>
</reference>
<evidence type="ECO:0000256" key="5">
    <source>
        <dbReference type="ARBA" id="ARBA00022912"/>
    </source>
</evidence>
<name>A0A6G1GFQ6_9PEZI</name>
<evidence type="ECO:0000256" key="3">
    <source>
        <dbReference type="ARBA" id="ARBA00012983"/>
    </source>
</evidence>
<dbReference type="GeneID" id="54416250"/>
<dbReference type="PANTHER" id="PTHR12521">
    <property type="entry name" value="PROTEIN C6ORF130"/>
    <property type="match status" value="1"/>
</dbReference>